<reference evidence="2 3" key="1">
    <citation type="submission" date="2018-01" db="EMBL/GenBank/DDBJ databases">
        <title>The draft genome sequence of Cohaesibacter sp. H1304.</title>
        <authorList>
            <person name="Wang N.-N."/>
            <person name="Du Z.-J."/>
        </authorList>
    </citation>
    <scope>NUCLEOTIDE SEQUENCE [LARGE SCALE GENOMIC DNA]</scope>
    <source>
        <strain evidence="2 3">H1304</strain>
    </source>
</reference>
<keyword evidence="1" id="KW-0812">Transmembrane</keyword>
<evidence type="ECO:0000313" key="2">
    <source>
        <dbReference type="EMBL" id="PLW75189.1"/>
    </source>
</evidence>
<keyword evidence="1" id="KW-1133">Transmembrane helix</keyword>
<keyword evidence="3" id="KW-1185">Reference proteome</keyword>
<organism evidence="2 3">
    <name type="scientific">Cohaesibacter celericrescens</name>
    <dbReference type="NCBI Taxonomy" id="2067669"/>
    <lineage>
        <taxon>Bacteria</taxon>
        <taxon>Pseudomonadati</taxon>
        <taxon>Pseudomonadota</taxon>
        <taxon>Alphaproteobacteria</taxon>
        <taxon>Hyphomicrobiales</taxon>
        <taxon>Cohaesibacteraceae</taxon>
    </lineage>
</organism>
<keyword evidence="1" id="KW-0472">Membrane</keyword>
<proteinExistence type="predicted"/>
<evidence type="ECO:0000256" key="1">
    <source>
        <dbReference type="SAM" id="Phobius"/>
    </source>
</evidence>
<name>A0A2N5XL04_9HYPH</name>
<accession>A0A2N5XL04</accession>
<gene>
    <name evidence="2" type="ORF">C0081_22920</name>
</gene>
<dbReference type="OrthoDB" id="8452819at2"/>
<feature type="transmembrane region" description="Helical" evidence="1">
    <location>
        <begin position="24"/>
        <end position="41"/>
    </location>
</feature>
<evidence type="ECO:0000313" key="3">
    <source>
        <dbReference type="Proteomes" id="UP000234881"/>
    </source>
</evidence>
<protein>
    <submittedName>
        <fullName evidence="2">Uncharacterized protein</fullName>
    </submittedName>
</protein>
<comment type="caution">
    <text evidence="2">The sequence shown here is derived from an EMBL/GenBank/DDBJ whole genome shotgun (WGS) entry which is preliminary data.</text>
</comment>
<dbReference type="Proteomes" id="UP000234881">
    <property type="component" value="Unassembled WGS sequence"/>
</dbReference>
<sequence length="92" mass="10550">MVGFSILCLTVGLATIWLPIPTGVPLLSLGAFLIIANSRTGRRWVRRLRKKLDWLDYAISWVEERTGNTFSRVLKTTRPLMTRHRKKSQDPA</sequence>
<dbReference type="AlphaFoldDB" id="A0A2N5XL04"/>
<dbReference type="EMBL" id="PKUQ01000055">
    <property type="protein sequence ID" value="PLW75189.1"/>
    <property type="molecule type" value="Genomic_DNA"/>
</dbReference>